<protein>
    <submittedName>
        <fullName evidence="3">L,D-transpeptidase</fullName>
    </submittedName>
</protein>
<reference evidence="3 4" key="1">
    <citation type="submission" date="2017-11" db="EMBL/GenBank/DDBJ databases">
        <authorList>
            <person name="Han C.G."/>
        </authorList>
    </citation>
    <scope>NUCLEOTIDE SEQUENCE [LARGE SCALE GENOMIC DNA]</scope>
    <source>
        <strain evidence="3 4">A5</strain>
    </source>
</reference>
<accession>A0A2N5A470</accession>
<keyword evidence="1" id="KW-0732">Signal</keyword>
<dbReference type="FunFam" id="3.10.350.10:FF:000007">
    <property type="entry name" value="Probable L,D-transpeptidase YcfS"/>
    <property type="match status" value="1"/>
</dbReference>
<dbReference type="EMBL" id="PICB01003056">
    <property type="protein sequence ID" value="PLP36582.1"/>
    <property type="molecule type" value="Genomic_DNA"/>
</dbReference>
<dbReference type="AlphaFoldDB" id="A0A2N5A470"/>
<dbReference type="InterPro" id="IPR018392">
    <property type="entry name" value="LysM"/>
</dbReference>
<dbReference type="SUPFAM" id="SSF54106">
    <property type="entry name" value="LysM domain"/>
    <property type="match status" value="1"/>
</dbReference>
<name>A0A2N5A470_KLEVA</name>
<proteinExistence type="predicted"/>
<gene>
    <name evidence="3" type="ORF">CWM98_36240</name>
</gene>
<evidence type="ECO:0000313" key="3">
    <source>
        <dbReference type="EMBL" id="PLP36582.1"/>
    </source>
</evidence>
<feature type="chain" id="PRO_5014723589" evidence="1">
    <location>
        <begin position="27"/>
        <end position="97"/>
    </location>
</feature>
<comment type="caution">
    <text evidence="3">The sequence shown here is derived from an EMBL/GenBank/DDBJ whole genome shotgun (WGS) entry which is preliminary data.</text>
</comment>
<dbReference type="SMART" id="SM00257">
    <property type="entry name" value="LysM"/>
    <property type="match status" value="1"/>
</dbReference>
<organism evidence="3 4">
    <name type="scientific">Klebsiella variicola</name>
    <dbReference type="NCBI Taxonomy" id="244366"/>
    <lineage>
        <taxon>Bacteria</taxon>
        <taxon>Pseudomonadati</taxon>
        <taxon>Pseudomonadota</taxon>
        <taxon>Gammaproteobacteria</taxon>
        <taxon>Enterobacterales</taxon>
        <taxon>Enterobacteriaceae</taxon>
        <taxon>Klebsiella/Raoultella group</taxon>
        <taxon>Klebsiella</taxon>
        <taxon>Klebsiella pneumoniae complex</taxon>
    </lineage>
</organism>
<dbReference type="PROSITE" id="PS51782">
    <property type="entry name" value="LYSM"/>
    <property type="match status" value="1"/>
</dbReference>
<dbReference type="Proteomes" id="UP000234473">
    <property type="component" value="Unassembled WGS sequence"/>
</dbReference>
<dbReference type="Pfam" id="PF01476">
    <property type="entry name" value="LysM"/>
    <property type="match status" value="1"/>
</dbReference>
<sequence length="97" mass="10322">MRNRFPVTLWLALVALVAALALPARANTWPLPPPGSRLVGQNTFHVVQDNGGSLEAIAKKYNVGFLALLQANPGVDPYVPRAGSVLTIPLQTLLPDA</sequence>
<feature type="domain" description="LysM" evidence="2">
    <location>
        <begin position="43"/>
        <end position="88"/>
    </location>
</feature>
<dbReference type="CDD" id="cd00118">
    <property type="entry name" value="LysM"/>
    <property type="match status" value="1"/>
</dbReference>
<feature type="signal peptide" evidence="1">
    <location>
        <begin position="1"/>
        <end position="26"/>
    </location>
</feature>
<evidence type="ECO:0000313" key="4">
    <source>
        <dbReference type="Proteomes" id="UP000234473"/>
    </source>
</evidence>
<evidence type="ECO:0000256" key="1">
    <source>
        <dbReference type="SAM" id="SignalP"/>
    </source>
</evidence>
<feature type="non-terminal residue" evidence="3">
    <location>
        <position position="97"/>
    </location>
</feature>
<dbReference type="InterPro" id="IPR036779">
    <property type="entry name" value="LysM_dom_sf"/>
</dbReference>
<reference evidence="3 4" key="2">
    <citation type="submission" date="2018-01" db="EMBL/GenBank/DDBJ databases">
        <title>Genomic study of Klebsiella pneumoniae.</title>
        <authorList>
            <person name="Yang Y."/>
            <person name="Bicalho R."/>
        </authorList>
    </citation>
    <scope>NUCLEOTIDE SEQUENCE [LARGE SCALE GENOMIC DNA]</scope>
    <source>
        <strain evidence="3 4">A5</strain>
    </source>
</reference>
<dbReference type="Gene3D" id="3.10.350.10">
    <property type="entry name" value="LysM domain"/>
    <property type="match status" value="1"/>
</dbReference>
<evidence type="ECO:0000259" key="2">
    <source>
        <dbReference type="PROSITE" id="PS51782"/>
    </source>
</evidence>